<dbReference type="InterPro" id="IPR011990">
    <property type="entry name" value="TPR-like_helical_dom_sf"/>
</dbReference>
<dbReference type="GeneID" id="60894415"/>
<dbReference type="Proteomes" id="UP000015750">
    <property type="component" value="Unassembled WGS sequence"/>
</dbReference>
<dbReference type="AlphaFoldDB" id="A0ABC9TLZ6"/>
<accession>A0ABC9TLZ6</accession>
<dbReference type="SUPFAM" id="SSF48452">
    <property type="entry name" value="TPR-like"/>
    <property type="match status" value="1"/>
</dbReference>
<dbReference type="PANTHER" id="PTHR36932:SF1">
    <property type="entry name" value="CAPSULAR POLYSACCHARIDE BIOSYNTHESIS PROTEIN"/>
    <property type="match status" value="1"/>
</dbReference>
<sequence length="500" mass="58123">MGEKVVFSKKVLGEMSQKQLLNRAIDQSVTYVESSGTSGIRGYGWYSDFELKEMSNHIINKGVQLSENDTIMIRFPYTLSLPAHLIEASAKKSKSIIIPVSSRTEMAPYFKLLSLMKELEVTVFAANPREIELLFEALSVQQLTPSEYLPNLRAFVTAGEVLSHKRKNYIELEWGIEVFNLYGATEVGNFGYTCEFGNMHMDEENFFIEKVQQGEFSLLSTGLNKNVYITNKKNHTSKIRNYEIEDIIEVLSEKCSCGDYNKLIRARGRISDVIKLSNKEIDMFEIQEAIYSLNDVPFFWEVHVENENVEIRMEYNIDKIINKSELERELKDKLELLSAKVHIFKEGELVDRGKIFKYPISRKPTYIYNTREKKIKSKLEYGKQKLQNKNYHRAKLCFKDIIKEYEFSEAYTWLAATIGSEAESKSLMEKITLYPSLKKYTELAVKKNPYDPFAHYLLAMLLYKTPEEIGGNRKKALSHFRMCKYLGYKEDISVYFEELI</sequence>
<comment type="caution">
    <text evidence="1">The sequence shown here is derived from an EMBL/GenBank/DDBJ whole genome shotgun (WGS) entry which is preliminary data.</text>
</comment>
<dbReference type="InterPro" id="IPR053158">
    <property type="entry name" value="CapK_Type1_Caps_Biosynth"/>
</dbReference>
<dbReference type="RefSeq" id="WP_002370413.1">
    <property type="nucleotide sequence ID" value="NZ_KE351880.1"/>
</dbReference>
<dbReference type="Gene3D" id="1.25.40.10">
    <property type="entry name" value="Tetratricopeptide repeat domain"/>
    <property type="match status" value="1"/>
</dbReference>
<name>A0ABC9TLZ6_ENTFL</name>
<organism evidence="1 2">
    <name type="scientific">Enterococcus faecalis RP2S-4</name>
    <dbReference type="NCBI Taxonomy" id="1244145"/>
    <lineage>
        <taxon>Bacteria</taxon>
        <taxon>Bacillati</taxon>
        <taxon>Bacillota</taxon>
        <taxon>Bacilli</taxon>
        <taxon>Lactobacillales</taxon>
        <taxon>Enterococcaceae</taxon>
        <taxon>Enterococcus</taxon>
    </lineage>
</organism>
<protein>
    <recommendedName>
        <fullName evidence="3">AMP-dependent synthetase/ligase domain-containing protein</fullName>
    </recommendedName>
</protein>
<dbReference type="EMBL" id="ATIR01000049">
    <property type="protein sequence ID" value="EPI08278.1"/>
    <property type="molecule type" value="Genomic_DNA"/>
</dbReference>
<reference evidence="1 2" key="1">
    <citation type="submission" date="2013-06" db="EMBL/GenBank/DDBJ databases">
        <authorList>
            <person name="Weinstock G."/>
            <person name="Sodergren E."/>
            <person name="Lobos E.A."/>
            <person name="Fulton L."/>
            <person name="Fulton R."/>
            <person name="Courtney L."/>
            <person name="Fronick C."/>
            <person name="O'Laughlin M."/>
            <person name="Godfrey J."/>
            <person name="Wilson R.M."/>
            <person name="Miner T."/>
            <person name="Farmer C."/>
            <person name="Delehaunty K."/>
            <person name="Cordes M."/>
            <person name="Minx P."/>
            <person name="Tomlinson C."/>
            <person name="Chen J."/>
            <person name="Wollam A."/>
            <person name="Pepin K.H."/>
            <person name="Bhonagiri V."/>
            <person name="Zhang X."/>
            <person name="Warren W."/>
            <person name="Mitreva M."/>
            <person name="Mardis E.R."/>
            <person name="Wilson R.K."/>
        </authorList>
    </citation>
    <scope>NUCLEOTIDE SEQUENCE [LARGE SCALE GENOMIC DNA]</scope>
    <source>
        <strain evidence="1 2">RP2S-4</strain>
    </source>
</reference>
<evidence type="ECO:0000313" key="1">
    <source>
        <dbReference type="EMBL" id="EPI08278.1"/>
    </source>
</evidence>
<dbReference type="SUPFAM" id="SSF56801">
    <property type="entry name" value="Acetyl-CoA synthetase-like"/>
    <property type="match status" value="1"/>
</dbReference>
<evidence type="ECO:0008006" key="3">
    <source>
        <dbReference type="Google" id="ProtNLM"/>
    </source>
</evidence>
<proteinExistence type="predicted"/>
<dbReference type="Gene3D" id="3.40.50.12780">
    <property type="entry name" value="N-terminal domain of ligase-like"/>
    <property type="match status" value="1"/>
</dbReference>
<gene>
    <name evidence="1" type="ORF">D358_01709</name>
</gene>
<dbReference type="PANTHER" id="PTHR36932">
    <property type="entry name" value="CAPSULAR POLYSACCHARIDE BIOSYNTHESIS PROTEIN"/>
    <property type="match status" value="1"/>
</dbReference>
<evidence type="ECO:0000313" key="2">
    <source>
        <dbReference type="Proteomes" id="UP000015750"/>
    </source>
</evidence>
<dbReference type="InterPro" id="IPR042099">
    <property type="entry name" value="ANL_N_sf"/>
</dbReference>